<accession>A0A9Q0JVN5</accession>
<gene>
    <name evidence="2" type="ORF">NE237_028825</name>
</gene>
<dbReference type="EMBL" id="JAMYWD010000012">
    <property type="protein sequence ID" value="KAJ4951993.1"/>
    <property type="molecule type" value="Genomic_DNA"/>
</dbReference>
<organism evidence="2 3">
    <name type="scientific">Protea cynaroides</name>
    <dbReference type="NCBI Taxonomy" id="273540"/>
    <lineage>
        <taxon>Eukaryota</taxon>
        <taxon>Viridiplantae</taxon>
        <taxon>Streptophyta</taxon>
        <taxon>Embryophyta</taxon>
        <taxon>Tracheophyta</taxon>
        <taxon>Spermatophyta</taxon>
        <taxon>Magnoliopsida</taxon>
        <taxon>Proteales</taxon>
        <taxon>Proteaceae</taxon>
        <taxon>Protea</taxon>
    </lineage>
</organism>
<evidence type="ECO:0000313" key="2">
    <source>
        <dbReference type="EMBL" id="KAJ4951993.1"/>
    </source>
</evidence>
<reference evidence="2" key="1">
    <citation type="journal article" date="2023" name="Plant J.">
        <title>The genome of the king protea, Protea cynaroides.</title>
        <authorList>
            <person name="Chang J."/>
            <person name="Duong T.A."/>
            <person name="Schoeman C."/>
            <person name="Ma X."/>
            <person name="Roodt D."/>
            <person name="Barker N."/>
            <person name="Li Z."/>
            <person name="Van de Peer Y."/>
            <person name="Mizrachi E."/>
        </authorList>
    </citation>
    <scope>NUCLEOTIDE SEQUENCE</scope>
    <source>
        <tissue evidence="2">Young leaves</tissue>
    </source>
</reference>
<dbReference type="Proteomes" id="UP001141806">
    <property type="component" value="Unassembled WGS sequence"/>
</dbReference>
<evidence type="ECO:0000256" key="1">
    <source>
        <dbReference type="SAM" id="MobiDB-lite"/>
    </source>
</evidence>
<keyword evidence="3" id="KW-1185">Reference proteome</keyword>
<comment type="caution">
    <text evidence="2">The sequence shown here is derived from an EMBL/GenBank/DDBJ whole genome shotgun (WGS) entry which is preliminary data.</text>
</comment>
<feature type="region of interest" description="Disordered" evidence="1">
    <location>
        <begin position="128"/>
        <end position="193"/>
    </location>
</feature>
<evidence type="ECO:0000313" key="3">
    <source>
        <dbReference type="Proteomes" id="UP001141806"/>
    </source>
</evidence>
<sequence>MHNGDGSEFIESRFSRDYEDIGDLNGVSGHRINNQTNTANGGENHIGSLLLGWSRTLSHVTTTVLPTLQGSSGAIQASMTSVVATVIPMVVEQHLVMDGGGNMSGPVKERSPLDLGRFLGFPSLEKEHNKSGNVPSVGSLPAAASNDRNAMRRSARKYGRWVSREKGKKNLSNGDQQLVGDGDTDVGGQGGSRVLPGGGCSFASIVSGMPDFNSLPEPVIEGGIVSVVIPQAAY</sequence>
<proteinExistence type="predicted"/>
<protein>
    <submittedName>
        <fullName evidence="2">Uncharacterized protein</fullName>
    </submittedName>
</protein>
<dbReference type="AlphaFoldDB" id="A0A9Q0JVN5"/>
<name>A0A9Q0JVN5_9MAGN</name>